<dbReference type="PANTHER" id="PTHR39339:SF1">
    <property type="entry name" value="CHAD DOMAIN-CONTAINING PROTEIN"/>
    <property type="match status" value="1"/>
</dbReference>
<dbReference type="PROSITE" id="PS51708">
    <property type="entry name" value="CHAD"/>
    <property type="match status" value="1"/>
</dbReference>
<dbReference type="InterPro" id="IPR038186">
    <property type="entry name" value="CHAD_dom_sf"/>
</dbReference>
<dbReference type="InterPro" id="IPR007899">
    <property type="entry name" value="CHAD_dom"/>
</dbReference>
<dbReference type="OrthoDB" id="9810907at2"/>
<dbReference type="PANTHER" id="PTHR39339">
    <property type="entry name" value="SLR1444 PROTEIN"/>
    <property type="match status" value="1"/>
</dbReference>
<evidence type="ECO:0000259" key="1">
    <source>
        <dbReference type="PROSITE" id="PS51708"/>
    </source>
</evidence>
<sequence>MRPPLRCPPGAAPGTEHLAYRITRKDRSLQKAFRRIACEQIDAALAELTAPQADPNEAIHQTRKHFKKLRGLLRLVRPGFDDYDRENAAIRDLAATLSGLRDTGALVETHDRLMVTAADGTRFDPVRAHLVARAPGGKAPLPLPEGFCDALRALRDRASAWTLRGKDGAILRAGLALTWARAAAGYRAASKDSSPANIHEWRKRVKYNWYHSRLLRDINKRRVQPHREAAKRLAGLLGEHHDIAVYLDELDRLAQNALPAITPALIADLKSRALDRKSRLEADALAIGAAMTYEKPGKLPKLWIRWWKDWRRG</sequence>
<gene>
    <name evidence="2" type="ORF">E1832_18600</name>
</gene>
<dbReference type="SMART" id="SM00880">
    <property type="entry name" value="CHAD"/>
    <property type="match status" value="1"/>
</dbReference>
<dbReference type="Gene3D" id="1.40.20.10">
    <property type="entry name" value="CHAD domain"/>
    <property type="match status" value="1"/>
</dbReference>
<evidence type="ECO:0000313" key="3">
    <source>
        <dbReference type="Proteomes" id="UP000295301"/>
    </source>
</evidence>
<organism evidence="2 3">
    <name type="scientific">Antarcticimicrobium luteum</name>
    <dbReference type="NCBI Taxonomy" id="2547397"/>
    <lineage>
        <taxon>Bacteria</taxon>
        <taxon>Pseudomonadati</taxon>
        <taxon>Pseudomonadota</taxon>
        <taxon>Alphaproteobacteria</taxon>
        <taxon>Rhodobacterales</taxon>
        <taxon>Paracoccaceae</taxon>
        <taxon>Antarcticimicrobium</taxon>
    </lineage>
</organism>
<name>A0A4R5UT17_9RHOB</name>
<keyword evidence="3" id="KW-1185">Reference proteome</keyword>
<dbReference type="Proteomes" id="UP000295301">
    <property type="component" value="Unassembled WGS sequence"/>
</dbReference>
<dbReference type="EMBL" id="SMUV01000073">
    <property type="protein sequence ID" value="TDK42155.1"/>
    <property type="molecule type" value="Genomic_DNA"/>
</dbReference>
<evidence type="ECO:0000313" key="2">
    <source>
        <dbReference type="EMBL" id="TDK42155.1"/>
    </source>
</evidence>
<dbReference type="AlphaFoldDB" id="A0A4R5UT17"/>
<proteinExistence type="predicted"/>
<dbReference type="Pfam" id="PF05235">
    <property type="entry name" value="CHAD"/>
    <property type="match status" value="1"/>
</dbReference>
<comment type="caution">
    <text evidence="2">The sequence shown here is derived from an EMBL/GenBank/DDBJ whole genome shotgun (WGS) entry which is preliminary data.</text>
</comment>
<feature type="domain" description="CHAD" evidence="1">
    <location>
        <begin position="26"/>
        <end position="308"/>
    </location>
</feature>
<protein>
    <submittedName>
        <fullName evidence="2">CHAD domain-containing protein</fullName>
    </submittedName>
</protein>
<reference evidence="2 3" key="1">
    <citation type="submission" date="2019-03" db="EMBL/GenBank/DDBJ databases">
        <title>Ruegeria lutea sp. nov., a novel strain, isolated from marine sediment, the Masan Bay, South Korea.</title>
        <authorList>
            <person name="Kim J."/>
            <person name="Kim D.-Y."/>
            <person name="Lee S.-S."/>
        </authorList>
    </citation>
    <scope>NUCLEOTIDE SEQUENCE [LARGE SCALE GENOMIC DNA]</scope>
    <source>
        <strain evidence="2 3">318-1</strain>
    </source>
</reference>
<accession>A0A4R5UT17</accession>